<dbReference type="EMBL" id="JAEPCR010000128">
    <property type="protein sequence ID" value="MCG7980520.1"/>
    <property type="molecule type" value="Genomic_DNA"/>
</dbReference>
<dbReference type="Pfam" id="PF13772">
    <property type="entry name" value="AIG2_2"/>
    <property type="match status" value="1"/>
</dbReference>
<dbReference type="PANTHER" id="PTHR12935:SF0">
    <property type="entry name" value="GAMMA-GLUTAMYLCYCLOTRANSFERASE"/>
    <property type="match status" value="1"/>
</dbReference>
<evidence type="ECO:0000256" key="3">
    <source>
        <dbReference type="PIRSR" id="PIRSR617939-2"/>
    </source>
</evidence>
<dbReference type="InterPro" id="IPR013024">
    <property type="entry name" value="GGCT-like"/>
</dbReference>
<gene>
    <name evidence="4" type="ORF">JAY77_20530</name>
</gene>
<proteinExistence type="predicted"/>
<dbReference type="AlphaFoldDB" id="A0A9E4NNN6"/>
<protein>
    <submittedName>
        <fullName evidence="4">Gamma-glutamylcyclotransferase</fullName>
    </submittedName>
</protein>
<feature type="active site" description="Proton acceptor" evidence="2">
    <location>
        <position position="70"/>
    </location>
</feature>
<name>A0A9E4NNN6_9GAMM</name>
<evidence type="ECO:0000313" key="4">
    <source>
        <dbReference type="EMBL" id="MCG7980520.1"/>
    </source>
</evidence>
<comment type="caution">
    <text evidence="4">The sequence shown here is derived from an EMBL/GenBank/DDBJ whole genome shotgun (WGS) entry which is preliminary data.</text>
</comment>
<dbReference type="SUPFAM" id="SSF110857">
    <property type="entry name" value="Gamma-glutamyl cyclotransferase-like"/>
    <property type="match status" value="1"/>
</dbReference>
<dbReference type="PANTHER" id="PTHR12935">
    <property type="entry name" value="GAMMA-GLUTAMYLCYCLOTRANSFERASE"/>
    <property type="match status" value="1"/>
</dbReference>
<dbReference type="InterPro" id="IPR036568">
    <property type="entry name" value="GGCT-like_sf"/>
</dbReference>
<feature type="binding site" evidence="3">
    <location>
        <position position="111"/>
    </location>
    <ligand>
        <name>substrate</name>
    </ligand>
</feature>
<keyword evidence="1" id="KW-0456">Lyase</keyword>
<reference evidence="4" key="1">
    <citation type="journal article" date="2021" name="Proc. Natl. Acad. Sci. U.S.A.">
        <title>Global biogeography of chemosynthetic symbionts reveals both localized and globally distributed symbiont groups. .</title>
        <authorList>
            <person name="Osvatic J.T."/>
            <person name="Wilkins L.G.E."/>
            <person name="Leibrecht L."/>
            <person name="Leray M."/>
            <person name="Zauner S."/>
            <person name="Polzin J."/>
            <person name="Camacho Y."/>
            <person name="Gros O."/>
            <person name="van Gils J.A."/>
            <person name="Eisen J.A."/>
            <person name="Petersen J.M."/>
            <person name="Yuen B."/>
        </authorList>
    </citation>
    <scope>NUCLEOTIDE SEQUENCE</scope>
    <source>
        <strain evidence="4">MAGclacostrist055</strain>
    </source>
</reference>
<dbReference type="GO" id="GO:0003839">
    <property type="term" value="F:gamma-glutamylcyclotransferase activity"/>
    <property type="evidence" value="ECO:0007669"/>
    <property type="project" value="InterPro"/>
</dbReference>
<evidence type="ECO:0000256" key="1">
    <source>
        <dbReference type="ARBA" id="ARBA00023239"/>
    </source>
</evidence>
<accession>A0A9E4NNN6</accession>
<sequence>MSSRRLLSRVPSARFVTSASLPGHELHFHKKSLDGSAKCDAYETKSDRHTVSGVIFEIAKSEKAVLDSKEGLGQGYEEKMVELIDPDGEMLAAYTYYATFIDRTLKPYHWYKHHVLTGALEYDLPATYIEKLRLIESMEDPDPQRHAFEMTIYANSMTPIG</sequence>
<organism evidence="4 5">
    <name type="scientific">Candidatus Thiodiazotropha taylori</name>
    <dbReference type="NCBI Taxonomy" id="2792791"/>
    <lineage>
        <taxon>Bacteria</taxon>
        <taxon>Pseudomonadati</taxon>
        <taxon>Pseudomonadota</taxon>
        <taxon>Gammaproteobacteria</taxon>
        <taxon>Chromatiales</taxon>
        <taxon>Sedimenticolaceae</taxon>
        <taxon>Candidatus Thiodiazotropha</taxon>
    </lineage>
</organism>
<evidence type="ECO:0000256" key="2">
    <source>
        <dbReference type="PIRSR" id="PIRSR617939-1"/>
    </source>
</evidence>
<dbReference type="Gene3D" id="3.10.490.10">
    <property type="entry name" value="Gamma-glutamyl cyclotransferase-like"/>
    <property type="match status" value="1"/>
</dbReference>
<evidence type="ECO:0000313" key="5">
    <source>
        <dbReference type="Proteomes" id="UP000886674"/>
    </source>
</evidence>
<dbReference type="InterPro" id="IPR017939">
    <property type="entry name" value="G-Glutamylcylcotransferase"/>
</dbReference>
<dbReference type="CDD" id="cd06661">
    <property type="entry name" value="GGCT_like"/>
    <property type="match status" value="1"/>
</dbReference>
<dbReference type="Proteomes" id="UP000886674">
    <property type="component" value="Unassembled WGS sequence"/>
</dbReference>